<feature type="domain" description="Glycosyltransferase 61 catalytic" evidence="1">
    <location>
        <begin position="111"/>
        <end position="287"/>
    </location>
</feature>
<gene>
    <name evidence="2" type="ORF">TVAG_156990</name>
</gene>
<dbReference type="Pfam" id="PF04577">
    <property type="entry name" value="Glyco_transf_61"/>
    <property type="match status" value="1"/>
</dbReference>
<accession>A2FM36</accession>
<dbReference type="VEuPathDB" id="TrichDB:TVAGG3_1057250"/>
<dbReference type="GO" id="GO:0016757">
    <property type="term" value="F:glycosyltransferase activity"/>
    <property type="evidence" value="ECO:0000318"/>
    <property type="project" value="GO_Central"/>
</dbReference>
<dbReference type="VEuPathDB" id="TrichDB:TVAG_156990"/>
<evidence type="ECO:0000313" key="3">
    <source>
        <dbReference type="Proteomes" id="UP000001542"/>
    </source>
</evidence>
<dbReference type="RefSeq" id="XP_001306968.1">
    <property type="nucleotide sequence ID" value="XM_001306967.1"/>
</dbReference>
<name>A2FM36_TRIV3</name>
<evidence type="ECO:0000259" key="1">
    <source>
        <dbReference type="Pfam" id="PF04577"/>
    </source>
</evidence>
<reference evidence="2" key="1">
    <citation type="submission" date="2006-10" db="EMBL/GenBank/DDBJ databases">
        <authorList>
            <person name="Amadeo P."/>
            <person name="Zhao Q."/>
            <person name="Wortman J."/>
            <person name="Fraser-Liggett C."/>
            <person name="Carlton J."/>
        </authorList>
    </citation>
    <scope>NUCLEOTIDE SEQUENCE</scope>
    <source>
        <strain evidence="2">G3</strain>
    </source>
</reference>
<dbReference type="Proteomes" id="UP000001542">
    <property type="component" value="Unassembled WGS sequence"/>
</dbReference>
<dbReference type="InParanoid" id="A2FM36"/>
<protein>
    <recommendedName>
        <fullName evidence="1">Glycosyltransferase 61 catalytic domain-containing protein</fullName>
    </recommendedName>
</protein>
<proteinExistence type="predicted"/>
<dbReference type="KEGG" id="tva:4751764"/>
<keyword evidence="3" id="KW-1185">Reference proteome</keyword>
<dbReference type="EMBL" id="DS113879">
    <property type="protein sequence ID" value="EAX94038.1"/>
    <property type="molecule type" value="Genomic_DNA"/>
</dbReference>
<organism evidence="2 3">
    <name type="scientific">Trichomonas vaginalis (strain ATCC PRA-98 / G3)</name>
    <dbReference type="NCBI Taxonomy" id="412133"/>
    <lineage>
        <taxon>Eukaryota</taxon>
        <taxon>Metamonada</taxon>
        <taxon>Parabasalia</taxon>
        <taxon>Trichomonadida</taxon>
        <taxon>Trichomonadidae</taxon>
        <taxon>Trichomonas</taxon>
    </lineage>
</organism>
<sequence length="350" mass="40905">MIKFNSGHIIEEFLFLPPFALHEPLGLNEELNTLFYKDRDIRSSFFETNKWHISVIWDISYGQIHVNDEHACRVKNNTHFTYYCSWPSENKKPDINGTVYIHNGYWLYMHQHALDYGIPSMVTALTANKIDPNSVKLISTACNPYSDAYISRFGFNHDVEKCKSSYVTVSAKRIIVVAVMKSTHPFFYKMYYEKMKFPNVKRDKIFIFPRRKNDAKQGKPDRIVYNLLDIKKPLEDKYGLGNVVVIEDGCKNTSFCFDLLPRAKYIIGPHGGALYNAYFAGKDVSIIELLPIKKNGEFPTPHNKYWTPHSVLNFANGLSQKFYRYYTFSNDINYNINVTDFMDWFNKFVK</sequence>
<dbReference type="AlphaFoldDB" id="A2FM36"/>
<evidence type="ECO:0000313" key="2">
    <source>
        <dbReference type="EMBL" id="EAX94038.1"/>
    </source>
</evidence>
<dbReference type="InterPro" id="IPR049625">
    <property type="entry name" value="Glyco_transf_61_cat"/>
</dbReference>
<dbReference type="OrthoDB" id="529273at2759"/>
<reference evidence="2" key="2">
    <citation type="journal article" date="2007" name="Science">
        <title>Draft genome sequence of the sexually transmitted pathogen Trichomonas vaginalis.</title>
        <authorList>
            <person name="Carlton J.M."/>
            <person name="Hirt R.P."/>
            <person name="Silva J.C."/>
            <person name="Delcher A.L."/>
            <person name="Schatz M."/>
            <person name="Zhao Q."/>
            <person name="Wortman J.R."/>
            <person name="Bidwell S.L."/>
            <person name="Alsmark U.C.M."/>
            <person name="Besteiro S."/>
            <person name="Sicheritz-Ponten T."/>
            <person name="Noel C.J."/>
            <person name="Dacks J.B."/>
            <person name="Foster P.G."/>
            <person name="Simillion C."/>
            <person name="Van de Peer Y."/>
            <person name="Miranda-Saavedra D."/>
            <person name="Barton G.J."/>
            <person name="Westrop G.D."/>
            <person name="Mueller S."/>
            <person name="Dessi D."/>
            <person name="Fiori P.L."/>
            <person name="Ren Q."/>
            <person name="Paulsen I."/>
            <person name="Zhang H."/>
            <person name="Bastida-Corcuera F.D."/>
            <person name="Simoes-Barbosa A."/>
            <person name="Brown M.T."/>
            <person name="Hayes R.D."/>
            <person name="Mukherjee M."/>
            <person name="Okumura C.Y."/>
            <person name="Schneider R."/>
            <person name="Smith A.J."/>
            <person name="Vanacova S."/>
            <person name="Villalvazo M."/>
            <person name="Haas B.J."/>
            <person name="Pertea M."/>
            <person name="Feldblyum T.V."/>
            <person name="Utterback T.R."/>
            <person name="Shu C.L."/>
            <person name="Osoegawa K."/>
            <person name="de Jong P.J."/>
            <person name="Hrdy I."/>
            <person name="Horvathova L."/>
            <person name="Zubacova Z."/>
            <person name="Dolezal P."/>
            <person name="Malik S.B."/>
            <person name="Logsdon J.M. Jr."/>
            <person name="Henze K."/>
            <person name="Gupta A."/>
            <person name="Wang C.C."/>
            <person name="Dunne R.L."/>
            <person name="Upcroft J.A."/>
            <person name="Upcroft P."/>
            <person name="White O."/>
            <person name="Salzberg S.L."/>
            <person name="Tang P."/>
            <person name="Chiu C.-H."/>
            <person name="Lee Y.-S."/>
            <person name="Embley T.M."/>
            <person name="Coombs G.H."/>
            <person name="Mottram J.C."/>
            <person name="Tachezy J."/>
            <person name="Fraser-Liggett C.M."/>
            <person name="Johnson P.J."/>
        </authorList>
    </citation>
    <scope>NUCLEOTIDE SEQUENCE [LARGE SCALE GENOMIC DNA]</scope>
    <source>
        <strain evidence="2">G3</strain>
    </source>
</reference>